<dbReference type="InterPro" id="IPR052754">
    <property type="entry name" value="NTPase_KAP_P-loop"/>
</dbReference>
<sequence length="622" mass="68982">MPPDSSSDQGRFVVLNDQPVEVAAEDLLGASATARGLVDLITDSRTATPFTIAIDAGWGMGKSSLMRLMRTELDQRGTPTAWFNAWTSGPDALEVLIKTVLLTFDRNIVRRAYHRLMRRRRVVGVLRVLFNLVVGASRVVPVVDRIWQELSVNAKARNEIRDVVREMAEDWVDNGSTGGRQLVVFVDDLDRCSGEVALTVCEAIKLYLDVPGLVFVIGCDQAVLDAKVRESGGSAAQAQDLLEKIVQVNYRTPAPDNELLLRLVDGFAVRSGTKHLLGTNLPALIARRTNRNPRRIKRLINSFVLEYNLSPQWQQIGASALVRVVLLQHYYPGFYRDVTEPANSDIIHEFLTYSRIRIECRAGQRPEAAEFFTAHEVTPPNSGAGPEDLLNSLRQLEQELPVSFPDLVADANFTSLVTELADEEHFEEIRDHLQHGRRAGAVGAEVPEPQVSGPAASLDDEDYELPFGGELSSPLPLHLPDAPRILWIDDDFGSDVLSFAGGTKAQVLEFAARAGIRIETISDPETARFVMRRAKPHLLISDINRGDNPNAGLDDLAALRSEGIYDGPVVFYTRRVTPSRIKRAEELGDVGITSDPDELQAWIERFTFRTVRDSVPPFLVQD</sequence>
<keyword evidence="3" id="KW-1185">Reference proteome</keyword>
<dbReference type="InterPro" id="IPR027417">
    <property type="entry name" value="P-loop_NTPase"/>
</dbReference>
<name>A0ABT4USP5_9PSEU</name>
<protein>
    <submittedName>
        <fullName evidence="2">P-loop NTPase fold protein</fullName>
    </submittedName>
</protein>
<dbReference type="Proteomes" id="UP001210380">
    <property type="component" value="Unassembled WGS sequence"/>
</dbReference>
<dbReference type="InterPro" id="IPR011646">
    <property type="entry name" value="KAP_P-loop"/>
</dbReference>
<dbReference type="PANTHER" id="PTHR22674:SF6">
    <property type="entry name" value="NTPASE KAP FAMILY P-LOOP DOMAIN-CONTAINING PROTEIN 1"/>
    <property type="match status" value="1"/>
</dbReference>
<organism evidence="2 3">
    <name type="scientific">Saccharopolyspora oryzae</name>
    <dbReference type="NCBI Taxonomy" id="2997343"/>
    <lineage>
        <taxon>Bacteria</taxon>
        <taxon>Bacillati</taxon>
        <taxon>Actinomycetota</taxon>
        <taxon>Actinomycetes</taxon>
        <taxon>Pseudonocardiales</taxon>
        <taxon>Pseudonocardiaceae</taxon>
        <taxon>Saccharopolyspora</taxon>
    </lineage>
</organism>
<dbReference type="SUPFAM" id="SSF52172">
    <property type="entry name" value="CheY-like"/>
    <property type="match status" value="1"/>
</dbReference>
<gene>
    <name evidence="2" type="ORF">OU415_01780</name>
</gene>
<dbReference type="RefSeq" id="WP_270946709.1">
    <property type="nucleotide sequence ID" value="NZ_JAQGLA010000002.1"/>
</dbReference>
<reference evidence="2 3" key="1">
    <citation type="submission" date="2022-11" db="EMBL/GenBank/DDBJ databases">
        <title>Draft genome sequence of Saccharopolyspora sp. WRP15-2 isolated from rhizosphere soils of wild rice in Thailand.</title>
        <authorList>
            <person name="Duangmal K."/>
            <person name="Kammanee S."/>
            <person name="Muangham S."/>
        </authorList>
    </citation>
    <scope>NUCLEOTIDE SEQUENCE [LARGE SCALE GENOMIC DNA]</scope>
    <source>
        <strain evidence="2 3">WRP15-2</strain>
    </source>
</reference>
<evidence type="ECO:0000259" key="1">
    <source>
        <dbReference type="Pfam" id="PF07693"/>
    </source>
</evidence>
<dbReference type="SUPFAM" id="SSF52540">
    <property type="entry name" value="P-loop containing nucleoside triphosphate hydrolases"/>
    <property type="match status" value="1"/>
</dbReference>
<dbReference type="Gene3D" id="3.40.50.2300">
    <property type="match status" value="1"/>
</dbReference>
<dbReference type="PANTHER" id="PTHR22674">
    <property type="entry name" value="NTPASE, KAP FAMILY P-LOOP DOMAIN-CONTAINING 1"/>
    <property type="match status" value="1"/>
</dbReference>
<evidence type="ECO:0000313" key="3">
    <source>
        <dbReference type="Proteomes" id="UP001210380"/>
    </source>
</evidence>
<dbReference type="EMBL" id="JAQGLA010000002">
    <property type="protein sequence ID" value="MDA3624144.1"/>
    <property type="molecule type" value="Genomic_DNA"/>
</dbReference>
<feature type="domain" description="KAP NTPase" evidence="1">
    <location>
        <begin position="34"/>
        <end position="307"/>
    </location>
</feature>
<proteinExistence type="predicted"/>
<comment type="caution">
    <text evidence="2">The sequence shown here is derived from an EMBL/GenBank/DDBJ whole genome shotgun (WGS) entry which is preliminary data.</text>
</comment>
<dbReference type="InterPro" id="IPR011006">
    <property type="entry name" value="CheY-like_superfamily"/>
</dbReference>
<dbReference type="Pfam" id="PF07693">
    <property type="entry name" value="KAP_NTPase"/>
    <property type="match status" value="1"/>
</dbReference>
<evidence type="ECO:0000313" key="2">
    <source>
        <dbReference type="EMBL" id="MDA3624144.1"/>
    </source>
</evidence>
<accession>A0ABT4USP5</accession>